<evidence type="ECO:0000313" key="2">
    <source>
        <dbReference type="EMBL" id="WFD01358.1"/>
    </source>
</evidence>
<keyword evidence="3" id="KW-1185">Reference proteome</keyword>
<name>A0AAF0DVV1_9BASI</name>
<evidence type="ECO:0000313" key="3">
    <source>
        <dbReference type="Proteomes" id="UP001214603"/>
    </source>
</evidence>
<sequence length="316" mass="33081">MLTWRVAAGPRRGSAGAMDEDPTWADARAPRHTLESDDDEDVGGTPREVPVTLTHPLRAAHGRTLVVLVGDVGAALLAAAAPTPAQRWPVTGALEVAGHAAAWVHVPAGAHEPVLAYVPRAEWLRTDEGAPLALALLDATAPTSVAVVHAYVPSLYLSDAHTDDAPLRFLAHRPDAAPMPPTWSAAPDVAYAPWGVPNTVSGVPAALAAEGVRRGVPVLLLAAPTEERALPAGWTPPRLTIPYELQRVHDDEAHARLAQLVAPLDARYAARLLALLPRAAADGVAGDTLHCVAVRYLLAGKSHAHAGRVGEGGMYI</sequence>
<dbReference type="AlphaFoldDB" id="A0AAF0DVV1"/>
<dbReference type="Proteomes" id="UP001214603">
    <property type="component" value="Chromosome 1"/>
</dbReference>
<evidence type="ECO:0000256" key="1">
    <source>
        <dbReference type="SAM" id="MobiDB-lite"/>
    </source>
</evidence>
<organism evidence="2 3">
    <name type="scientific">Malassezia obtusa</name>
    <dbReference type="NCBI Taxonomy" id="76774"/>
    <lineage>
        <taxon>Eukaryota</taxon>
        <taxon>Fungi</taxon>
        <taxon>Dikarya</taxon>
        <taxon>Basidiomycota</taxon>
        <taxon>Ustilaginomycotina</taxon>
        <taxon>Malasseziomycetes</taxon>
        <taxon>Malasseziales</taxon>
        <taxon>Malasseziaceae</taxon>
        <taxon>Malassezia</taxon>
    </lineage>
</organism>
<dbReference type="EMBL" id="CP119934">
    <property type="protein sequence ID" value="WFD01358.1"/>
    <property type="molecule type" value="Genomic_DNA"/>
</dbReference>
<reference evidence="2" key="1">
    <citation type="submission" date="2023-03" db="EMBL/GenBank/DDBJ databases">
        <title>Mating type loci evolution in Malassezia.</title>
        <authorList>
            <person name="Coelho M.A."/>
        </authorList>
    </citation>
    <scope>NUCLEOTIDE SEQUENCE</scope>
    <source>
        <strain evidence="2">CBS 7876</strain>
    </source>
</reference>
<gene>
    <name evidence="2" type="ORF">MOBT1_000020</name>
</gene>
<proteinExistence type="predicted"/>
<protein>
    <submittedName>
        <fullName evidence="2">Uncharacterized protein</fullName>
    </submittedName>
</protein>
<feature type="region of interest" description="Disordered" evidence="1">
    <location>
        <begin position="1"/>
        <end position="48"/>
    </location>
</feature>
<accession>A0AAF0DVV1</accession>